<accession>F8JPX5</accession>
<sequence>MIVVTGASDTAEETRQLSLFSALEEASQRPPSRERQEAALAAIDQSKLVSVQQDASTFGVLIMRTLAKPVGEYIDVIVTDQIQAAGYARLRRLEAELGASLFDLEVERGAFQYPHAAILGSRFFEFIRVSKVVMG</sequence>
<dbReference type="PATRIC" id="fig|1003195.11.peg.3224"/>
<protein>
    <submittedName>
        <fullName evidence="1">Uncharacterized protein</fullName>
    </submittedName>
</protein>
<keyword evidence="2" id="KW-1185">Reference proteome</keyword>
<dbReference type="Proteomes" id="UP000007842">
    <property type="component" value="Chromosome"/>
</dbReference>
<reference evidence="2" key="1">
    <citation type="submission" date="2011-12" db="EMBL/GenBank/DDBJ databases">
        <title>Complete genome sequence of Streptomyces cattleya strain DSM 46488.</title>
        <authorList>
            <person name="Ou H.-Y."/>
            <person name="Li P."/>
            <person name="Zhao C."/>
            <person name="O'Hagan D."/>
            <person name="Deng Z."/>
        </authorList>
    </citation>
    <scope>NUCLEOTIDE SEQUENCE [LARGE SCALE GENOMIC DNA]</scope>
    <source>
        <strain evidence="2">ATCC 35852 / DSM 46488 / JCM 4925 / NBRC 14057 / NRRL 8057</strain>
    </source>
</reference>
<dbReference type="RefSeq" id="WP_014142418.1">
    <property type="nucleotide sequence ID" value="NC_016111.1"/>
</dbReference>
<evidence type="ECO:0000313" key="1">
    <source>
        <dbReference type="EMBL" id="AEW94028.1"/>
    </source>
</evidence>
<gene>
    <name evidence="1" type="ordered locus">SCATT_16570</name>
</gene>
<organism evidence="1 2">
    <name type="scientific">Streptantibioticus cattleyicolor (strain ATCC 35852 / DSM 46488 / JCM 4925 / NBRC 14057 / NRRL 8057)</name>
    <name type="common">Streptomyces cattleya</name>
    <dbReference type="NCBI Taxonomy" id="1003195"/>
    <lineage>
        <taxon>Bacteria</taxon>
        <taxon>Bacillati</taxon>
        <taxon>Actinomycetota</taxon>
        <taxon>Actinomycetes</taxon>
        <taxon>Kitasatosporales</taxon>
        <taxon>Streptomycetaceae</taxon>
        <taxon>Streptantibioticus</taxon>
    </lineage>
</organism>
<name>F8JPX5_STREN</name>
<dbReference type="HOGENOM" id="CLU_1884567_0_0_11"/>
<accession>G8WNZ5</accession>
<dbReference type="KEGG" id="sct:SCAT_1660"/>
<dbReference type="EMBL" id="CP003219">
    <property type="protein sequence ID" value="AEW94028.1"/>
    <property type="molecule type" value="Genomic_DNA"/>
</dbReference>
<dbReference type="AlphaFoldDB" id="F8JPX5"/>
<evidence type="ECO:0000313" key="2">
    <source>
        <dbReference type="Proteomes" id="UP000007842"/>
    </source>
</evidence>
<dbReference type="KEGG" id="scy:SCATT_16570"/>
<proteinExistence type="predicted"/>
<dbReference type="STRING" id="1003195.SCATT_16570"/>